<evidence type="ECO:0000256" key="5">
    <source>
        <dbReference type="ARBA" id="ARBA00029630"/>
    </source>
</evidence>
<evidence type="ECO:0000256" key="4">
    <source>
        <dbReference type="ARBA" id="ARBA00025338"/>
    </source>
</evidence>
<evidence type="ECO:0000256" key="1">
    <source>
        <dbReference type="ARBA" id="ARBA00011494"/>
    </source>
</evidence>
<evidence type="ECO:0000313" key="8">
    <source>
        <dbReference type="Proteomes" id="UP000759131"/>
    </source>
</evidence>
<evidence type="ECO:0000313" key="6">
    <source>
        <dbReference type="EMBL" id="CAD7651647.1"/>
    </source>
</evidence>
<dbReference type="OrthoDB" id="45930at2759"/>
<sequence>MSQIQATSSGVQNKYLSLLHNFYTEGIQQIIEPIMEAVEDALQDISLKDKIVLQDLKNIFDKVKASMAFSLCGSQSNASRFLLNPKKMFSQEVNGSNGITGKDAELLQRMVNETQDILESDDFKRVVDSGVDLGFAVLMDV</sequence>
<dbReference type="EMBL" id="CAJPIZ010058908">
    <property type="protein sequence ID" value="CAG2123524.1"/>
    <property type="molecule type" value="Genomic_DNA"/>
</dbReference>
<evidence type="ECO:0000313" key="7">
    <source>
        <dbReference type="EMBL" id="CAD7651653.1"/>
    </source>
</evidence>
<accession>A0A7R9M147</accession>
<dbReference type="EMBL" id="OC913512">
    <property type="protein sequence ID" value="CAD7651653.1"/>
    <property type="molecule type" value="Genomic_DNA"/>
</dbReference>
<comment type="function">
    <text evidence="4">Involved in peroxisome biosynthesis and integrity. Assembles membrane vesicles before the matrix proteins are translocated. As a docking factor for PEX19, is necessary for the import of peroxisomal membrane proteins in the peroxisomes.</text>
</comment>
<organism evidence="6">
    <name type="scientific">Medioppia subpectinata</name>
    <dbReference type="NCBI Taxonomy" id="1979941"/>
    <lineage>
        <taxon>Eukaryota</taxon>
        <taxon>Metazoa</taxon>
        <taxon>Ecdysozoa</taxon>
        <taxon>Arthropoda</taxon>
        <taxon>Chelicerata</taxon>
        <taxon>Arachnida</taxon>
        <taxon>Acari</taxon>
        <taxon>Acariformes</taxon>
        <taxon>Sarcoptiformes</taxon>
        <taxon>Oribatida</taxon>
        <taxon>Brachypylina</taxon>
        <taxon>Oppioidea</taxon>
        <taxon>Oppiidae</taxon>
        <taxon>Medioppia</taxon>
    </lineage>
</organism>
<name>A0A7R9M147_9ACAR</name>
<dbReference type="PANTHER" id="PTHR28080">
    <property type="entry name" value="PEROXISOMAL BIOGENESIS FACTOR 3"/>
    <property type="match status" value="1"/>
</dbReference>
<gene>
    <name evidence="6" type="ORF">OSB1V03_LOCUS23469</name>
    <name evidence="7" type="ORF">OSB1V03_LOCUS23472</name>
</gene>
<comment type="subunit">
    <text evidence="1">Interacts with PEX19.</text>
</comment>
<evidence type="ECO:0000256" key="3">
    <source>
        <dbReference type="ARBA" id="ARBA00022593"/>
    </source>
</evidence>
<dbReference type="AlphaFoldDB" id="A0A7R9M147"/>
<dbReference type="Pfam" id="PF04882">
    <property type="entry name" value="Peroxin-3"/>
    <property type="match status" value="1"/>
</dbReference>
<keyword evidence="8" id="KW-1185">Reference proteome</keyword>
<dbReference type="GO" id="GO:0005778">
    <property type="term" value="C:peroxisomal membrane"/>
    <property type="evidence" value="ECO:0007669"/>
    <property type="project" value="InterPro"/>
</dbReference>
<dbReference type="InterPro" id="IPR006966">
    <property type="entry name" value="Peroxin-3"/>
</dbReference>
<feature type="non-terminal residue" evidence="6">
    <location>
        <position position="141"/>
    </location>
</feature>
<dbReference type="EMBL" id="OC913483">
    <property type="protein sequence ID" value="CAD7651647.1"/>
    <property type="molecule type" value="Genomic_DNA"/>
</dbReference>
<evidence type="ECO:0000256" key="2">
    <source>
        <dbReference type="ARBA" id="ARBA00014294"/>
    </source>
</evidence>
<dbReference type="PANTHER" id="PTHR28080:SF1">
    <property type="entry name" value="PEROXISOMAL BIOGENESIS FACTOR 3"/>
    <property type="match status" value="1"/>
</dbReference>
<dbReference type="GO" id="GO:0045046">
    <property type="term" value="P:protein import into peroxisome membrane"/>
    <property type="evidence" value="ECO:0007669"/>
    <property type="project" value="TreeGrafter"/>
</dbReference>
<dbReference type="Proteomes" id="UP000759131">
    <property type="component" value="Unassembled WGS sequence"/>
</dbReference>
<proteinExistence type="predicted"/>
<reference evidence="6" key="1">
    <citation type="submission" date="2020-11" db="EMBL/GenBank/DDBJ databases">
        <authorList>
            <person name="Tran Van P."/>
        </authorList>
    </citation>
    <scope>NUCLEOTIDE SEQUENCE</scope>
</reference>
<dbReference type="GO" id="GO:0030674">
    <property type="term" value="F:protein-macromolecule adaptor activity"/>
    <property type="evidence" value="ECO:0007669"/>
    <property type="project" value="TreeGrafter"/>
</dbReference>
<keyword evidence="3" id="KW-0962">Peroxisome biogenesis</keyword>
<protein>
    <recommendedName>
        <fullName evidence="2">Peroxisomal biogenesis factor 3</fullName>
    </recommendedName>
    <alternativeName>
        <fullName evidence="5">Peroxisomal assembly protein PEX3</fullName>
    </alternativeName>
</protein>
<dbReference type="EMBL" id="CAJPIZ010058937">
    <property type="protein sequence ID" value="CAG2123527.1"/>
    <property type="molecule type" value="Genomic_DNA"/>
</dbReference>